<dbReference type="AlphaFoldDB" id="A0A1X4XYP1"/>
<dbReference type="CDD" id="cd01675">
    <property type="entry name" value="RNR_III"/>
    <property type="match status" value="1"/>
</dbReference>
<dbReference type="OrthoDB" id="9762933at2"/>
<dbReference type="GO" id="GO:0008998">
    <property type="term" value="F:ribonucleoside-triphosphate reductase (thioredoxin) activity"/>
    <property type="evidence" value="ECO:0007669"/>
    <property type="project" value="UniProtKB-EC"/>
</dbReference>
<reference evidence="5 6" key="1">
    <citation type="journal article" date="2017" name="Front. Microbiol.">
        <title>Genome Sequence of Desulfurella amilsii Strain TR1 and Comparative Genomics of Desulfurellaceae Family.</title>
        <authorList>
            <person name="Florentino A.P."/>
            <person name="Stams A.J."/>
            <person name="Sanchez-Andrea I."/>
        </authorList>
    </citation>
    <scope>NUCLEOTIDE SEQUENCE [LARGE SCALE GENOMIC DNA]</scope>
    <source>
        <strain evidence="5 6">TR1</strain>
    </source>
</reference>
<sequence>MEGRSVLDINFTEHFNGVFVVKRDNSKAPFDKAKIENAVKKAFNAVGEEDYSYFVTNNVLFGLKRKFVSQKEINIEDIQDCVEEELIKLGFAKTAKAYILYREKRFIARDTQKAIFDVEKTVSEYVEHTDWRIKENSNTTFSYPGLYLHLAGSVLANYVLNNIYPKEVSNAHTSGDLHIHDLSHGIVAYCAGWSLMDLISRGFGGVEGKINAKPARHLSALAGQMVNFLGVMQMEFAGAQAFNSVDTLLAPFIRSDNLDYTQVKQLIQQLVFAINVPSRWGSQAPFINFTFDWTVPDDLKDKPAVVGDDIIDTVYGDYQKEMDMVNKAFLETMLEGDAQGRIFSFPIPTYNITKDFDWESPNVDLLLKSTAKYGLPYFQNFLSSSLNPGDVRSMCCRLQLDLRELRNRGGGLFGASDKTGSIGVVTINLPRIGYLSKTRQEYFYRLKSMMDTAKESLEIKRKVVGQNLKNGLMPYTLSYLGHFNNHFSTIGIIGMHESLLNFMGKGIQDQEGREFAIEVLEFMRETLKSYQEETGNLYNLEATPAEGTSYRLAYKDKQLYPNIITSGEDESYYTNSTFLPVNYTDDPFEVLEHQTPLQALYTSGTVVHIFLQEKPQEEALKSFIKKAFENYPIPYMTITPTFSICKTHGYIAGEHFTCPTCGCPTEVYSRVVGYYRPVQNWNKGKQEEFKQRLEYDI</sequence>
<dbReference type="PANTHER" id="PTHR21075">
    <property type="entry name" value="ANAEROBIC RIBONUCLEOSIDE-TRIPHOSPHATE REDUCTASE"/>
    <property type="match status" value="1"/>
</dbReference>
<evidence type="ECO:0000259" key="4">
    <source>
        <dbReference type="PROSITE" id="PS51161"/>
    </source>
</evidence>
<dbReference type="PROSITE" id="PS51161">
    <property type="entry name" value="ATP_CONE"/>
    <property type="match status" value="1"/>
</dbReference>
<dbReference type="STRING" id="1562698.DESAMIL20_540"/>
<gene>
    <name evidence="5" type="ORF">DESAMIL20_540</name>
</gene>
<dbReference type="RefSeq" id="WP_086033285.1">
    <property type="nucleotide sequence ID" value="NZ_MDSU01000011.1"/>
</dbReference>
<dbReference type="GO" id="GO:0031250">
    <property type="term" value="C:anaerobic ribonucleoside-triphosphate reductase complex"/>
    <property type="evidence" value="ECO:0007669"/>
    <property type="project" value="TreeGrafter"/>
</dbReference>
<dbReference type="PANTHER" id="PTHR21075:SF0">
    <property type="entry name" value="ANAEROBIC RIBONUCLEOSIDE-TRIPHOSPHATE REDUCTASE"/>
    <property type="match status" value="1"/>
</dbReference>
<dbReference type="NCBIfam" id="TIGR02487">
    <property type="entry name" value="NrdD"/>
    <property type="match status" value="1"/>
</dbReference>
<keyword evidence="1 3" id="KW-0547">Nucleotide-binding</keyword>
<dbReference type="GO" id="GO:0005524">
    <property type="term" value="F:ATP binding"/>
    <property type="evidence" value="ECO:0007669"/>
    <property type="project" value="UniProtKB-UniRule"/>
</dbReference>
<protein>
    <submittedName>
        <fullName evidence="5">Ribonucleotide reductase of class 3 (Anaerobic), large subunit</fullName>
        <ecNumber evidence="5">1.17.4.2</ecNumber>
    </submittedName>
</protein>
<name>A0A1X4XYP1_9BACT</name>
<dbReference type="GO" id="GO:0009265">
    <property type="term" value="P:2'-deoxyribonucleotide biosynthetic process"/>
    <property type="evidence" value="ECO:0007669"/>
    <property type="project" value="TreeGrafter"/>
</dbReference>
<dbReference type="SUPFAM" id="SSF51998">
    <property type="entry name" value="PFL-like glycyl radical enzymes"/>
    <property type="match status" value="1"/>
</dbReference>
<dbReference type="NCBIfam" id="NF006126">
    <property type="entry name" value="PRK08270.1"/>
    <property type="match status" value="1"/>
</dbReference>
<dbReference type="GO" id="GO:0004748">
    <property type="term" value="F:ribonucleoside-diphosphate reductase activity, thioredoxin disulfide as acceptor"/>
    <property type="evidence" value="ECO:0007669"/>
    <property type="project" value="TreeGrafter"/>
</dbReference>
<evidence type="ECO:0000256" key="3">
    <source>
        <dbReference type="PROSITE-ProRule" id="PRU00492"/>
    </source>
</evidence>
<keyword evidence="6" id="KW-1185">Reference proteome</keyword>
<dbReference type="InterPro" id="IPR005144">
    <property type="entry name" value="ATP-cone_dom"/>
</dbReference>
<dbReference type="EMBL" id="MDSU01000011">
    <property type="protein sequence ID" value="OSS42656.1"/>
    <property type="molecule type" value="Genomic_DNA"/>
</dbReference>
<organism evidence="5 6">
    <name type="scientific">Desulfurella amilsii</name>
    <dbReference type="NCBI Taxonomy" id="1562698"/>
    <lineage>
        <taxon>Bacteria</taxon>
        <taxon>Pseudomonadati</taxon>
        <taxon>Campylobacterota</taxon>
        <taxon>Desulfurellia</taxon>
        <taxon>Desulfurellales</taxon>
        <taxon>Desulfurellaceae</taxon>
        <taxon>Desulfurella</taxon>
    </lineage>
</organism>
<dbReference type="InterPro" id="IPR012833">
    <property type="entry name" value="NrdD"/>
</dbReference>
<comment type="caution">
    <text evidence="5">The sequence shown here is derived from an EMBL/GenBank/DDBJ whole genome shotgun (WGS) entry which is preliminary data.</text>
</comment>
<feature type="domain" description="ATP-cone" evidence="4">
    <location>
        <begin position="18"/>
        <end position="109"/>
    </location>
</feature>
<keyword evidence="5" id="KW-0560">Oxidoreductase</keyword>
<accession>A0A1X4XYP1</accession>
<dbReference type="Pfam" id="PF03477">
    <property type="entry name" value="ATP-cone"/>
    <property type="match status" value="1"/>
</dbReference>
<dbReference type="GO" id="GO:0006260">
    <property type="term" value="P:DNA replication"/>
    <property type="evidence" value="ECO:0007669"/>
    <property type="project" value="InterPro"/>
</dbReference>
<evidence type="ECO:0000256" key="2">
    <source>
        <dbReference type="ARBA" id="ARBA00022840"/>
    </source>
</evidence>
<evidence type="ECO:0000256" key="1">
    <source>
        <dbReference type="ARBA" id="ARBA00022741"/>
    </source>
</evidence>
<proteinExistence type="predicted"/>
<evidence type="ECO:0000313" key="6">
    <source>
        <dbReference type="Proteomes" id="UP000194141"/>
    </source>
</evidence>
<dbReference type="Gene3D" id="3.20.70.20">
    <property type="match status" value="1"/>
</dbReference>
<evidence type="ECO:0000313" key="5">
    <source>
        <dbReference type="EMBL" id="OSS42656.1"/>
    </source>
</evidence>
<keyword evidence="2 3" id="KW-0067">ATP-binding</keyword>
<dbReference type="EC" id="1.17.4.2" evidence="5"/>
<dbReference type="Pfam" id="PF13597">
    <property type="entry name" value="NRDD"/>
    <property type="match status" value="1"/>
</dbReference>
<dbReference type="Proteomes" id="UP000194141">
    <property type="component" value="Unassembled WGS sequence"/>
</dbReference>